<dbReference type="EMBL" id="CP031778">
    <property type="protein sequence ID" value="QDZ76620.1"/>
    <property type="molecule type" value="Genomic_DNA"/>
</dbReference>
<protein>
    <submittedName>
        <fullName evidence="1">Uncharacterized protein</fullName>
    </submittedName>
</protein>
<accession>A0A9X7M0S3</accession>
<name>A0A9X7M0S3_BACCE</name>
<dbReference type="Proteomes" id="UP000321735">
    <property type="component" value="Chromosome"/>
</dbReference>
<sequence length="95" mass="11153">MNLDIKNEKVFADKVLEQLELKIDLVATKLIKRKRSGETSFLENKKEFEVVEGMSRDIMNVLHSISPEKTMYVYDMIQRASQLFEEIEAGIWEDK</sequence>
<gene>
    <name evidence="1" type="ORF">D0437_27655</name>
</gene>
<dbReference type="RefSeq" id="WP_208742625.1">
    <property type="nucleotide sequence ID" value="NZ_CP031778.1"/>
</dbReference>
<dbReference type="AlphaFoldDB" id="A0A9X7M0S3"/>
<evidence type="ECO:0000313" key="1">
    <source>
        <dbReference type="EMBL" id="QDZ76620.1"/>
    </source>
</evidence>
<proteinExistence type="predicted"/>
<evidence type="ECO:0000313" key="2">
    <source>
        <dbReference type="Proteomes" id="UP000321735"/>
    </source>
</evidence>
<organism evidence="1 2">
    <name type="scientific">Bacillus cereus</name>
    <dbReference type="NCBI Taxonomy" id="1396"/>
    <lineage>
        <taxon>Bacteria</taxon>
        <taxon>Bacillati</taxon>
        <taxon>Bacillota</taxon>
        <taxon>Bacilli</taxon>
        <taxon>Bacillales</taxon>
        <taxon>Bacillaceae</taxon>
        <taxon>Bacillus</taxon>
        <taxon>Bacillus cereus group</taxon>
    </lineage>
</organism>
<reference evidence="1 2" key="1">
    <citation type="journal article" date="2019" name="Ecotoxicol. Environ. Saf.">
        <title>Microbial characterization of heavy metal resistant bacterial strains isolated from an electroplating wastewater treatment plant.</title>
        <authorList>
            <person name="Cai X."/>
            <person name="Zheng X."/>
            <person name="Zhang D."/>
            <person name="Iqbal W."/>
            <person name="Liu C."/>
            <person name="Yang B."/>
            <person name="Zhao X."/>
            <person name="Lu X."/>
            <person name="Mao Y."/>
        </authorList>
    </citation>
    <scope>NUCLEOTIDE SEQUENCE [LARGE SCALE GENOMIC DNA]</scope>
    <source>
        <strain evidence="1 2">Co1-1</strain>
    </source>
</reference>